<protein>
    <submittedName>
        <fullName evidence="2">Peroxiredoxin, Ohr subfamily</fullName>
    </submittedName>
</protein>
<dbReference type="InterPro" id="IPR036102">
    <property type="entry name" value="OsmC/Ohrsf"/>
</dbReference>
<evidence type="ECO:0000313" key="3">
    <source>
        <dbReference type="Proteomes" id="UP000199063"/>
    </source>
</evidence>
<dbReference type="InterPro" id="IPR015946">
    <property type="entry name" value="KH_dom-like_a/b"/>
</dbReference>
<accession>A0A1G9YR45</accession>
<dbReference type="STRING" id="1196353.SAMN05444921_11988"/>
<proteinExistence type="inferred from homology"/>
<keyword evidence="3" id="KW-1185">Reference proteome</keyword>
<gene>
    <name evidence="2" type="ORF">SAMN05444921_11988</name>
</gene>
<dbReference type="Pfam" id="PF02566">
    <property type="entry name" value="OsmC"/>
    <property type="match status" value="1"/>
</dbReference>
<dbReference type="Gene3D" id="2.20.25.10">
    <property type="match status" value="1"/>
</dbReference>
<dbReference type="NCBIfam" id="TIGR03561">
    <property type="entry name" value="organ_hyd_perox"/>
    <property type="match status" value="1"/>
</dbReference>
<dbReference type="OrthoDB" id="9797508at2"/>
<dbReference type="EMBL" id="FNHI01000019">
    <property type="protein sequence ID" value="SDN11500.1"/>
    <property type="molecule type" value="Genomic_DNA"/>
</dbReference>
<evidence type="ECO:0000313" key="2">
    <source>
        <dbReference type="EMBL" id="SDN11500.1"/>
    </source>
</evidence>
<dbReference type="Proteomes" id="UP000199063">
    <property type="component" value="Unassembled WGS sequence"/>
</dbReference>
<dbReference type="SUPFAM" id="SSF82784">
    <property type="entry name" value="OsmC-like"/>
    <property type="match status" value="1"/>
</dbReference>
<evidence type="ECO:0000256" key="1">
    <source>
        <dbReference type="ARBA" id="ARBA00007378"/>
    </source>
</evidence>
<comment type="similarity">
    <text evidence="1">Belongs to the OsmC/Ohr family.</text>
</comment>
<organism evidence="2 3">
    <name type="scientific">Streptomyces wuyuanensis</name>
    <dbReference type="NCBI Taxonomy" id="1196353"/>
    <lineage>
        <taxon>Bacteria</taxon>
        <taxon>Bacillati</taxon>
        <taxon>Actinomycetota</taxon>
        <taxon>Actinomycetes</taxon>
        <taxon>Kitasatosporales</taxon>
        <taxon>Streptomycetaceae</taxon>
        <taxon>Streptomyces</taxon>
    </lineage>
</organism>
<name>A0A1G9YR45_9ACTN</name>
<dbReference type="GeneID" id="40832394"/>
<dbReference type="RefSeq" id="WP_093658850.1">
    <property type="nucleotide sequence ID" value="NZ_FNHI01000019.1"/>
</dbReference>
<sequence length="140" mass="14441">MPNSYTTVVNVTGEGRNGGRVLSDDGLLDTTLSHPKELGGAGTATNPEQLFGAGWAACFLGAVRIAAAERKVKLTSTEINAEITLQHGDDGYSLAAVLNLELGGVDDARAAELADAAHQICPYSKAIRGNVPVTIHATAV</sequence>
<dbReference type="PANTHER" id="PTHR33797:SF2">
    <property type="entry name" value="ORGANIC HYDROPEROXIDE RESISTANCE PROTEIN-LIKE"/>
    <property type="match status" value="1"/>
</dbReference>
<dbReference type="AlphaFoldDB" id="A0A1G9YR45"/>
<dbReference type="InterPro" id="IPR019953">
    <property type="entry name" value="OHR"/>
</dbReference>
<dbReference type="Gene3D" id="3.30.300.20">
    <property type="match status" value="1"/>
</dbReference>
<dbReference type="InterPro" id="IPR003718">
    <property type="entry name" value="OsmC/Ohr_fam"/>
</dbReference>
<dbReference type="GO" id="GO:0006979">
    <property type="term" value="P:response to oxidative stress"/>
    <property type="evidence" value="ECO:0007669"/>
    <property type="project" value="InterPro"/>
</dbReference>
<dbReference type="PANTHER" id="PTHR33797">
    <property type="entry name" value="ORGANIC HYDROPEROXIDE RESISTANCE PROTEIN-LIKE"/>
    <property type="match status" value="1"/>
</dbReference>
<reference evidence="3" key="1">
    <citation type="submission" date="2016-10" db="EMBL/GenBank/DDBJ databases">
        <authorList>
            <person name="Varghese N."/>
            <person name="Submissions S."/>
        </authorList>
    </citation>
    <scope>NUCLEOTIDE SEQUENCE [LARGE SCALE GENOMIC DNA]</scope>
    <source>
        <strain evidence="3">CGMCC 4.7042</strain>
    </source>
</reference>